<organism evidence="5 6">
    <name type="scientific">Dietzia aurantiaca</name>
    <dbReference type="NCBI Taxonomy" id="983873"/>
    <lineage>
        <taxon>Bacteria</taxon>
        <taxon>Bacillati</taxon>
        <taxon>Actinomycetota</taxon>
        <taxon>Actinomycetes</taxon>
        <taxon>Mycobacteriales</taxon>
        <taxon>Dietziaceae</taxon>
        <taxon>Dietzia</taxon>
    </lineage>
</organism>
<accession>A0ABV9PN95</accession>
<dbReference type="PROSITE" id="PS50977">
    <property type="entry name" value="HTH_TETR_2"/>
    <property type="match status" value="1"/>
</dbReference>
<feature type="compositionally biased region" description="Basic and acidic residues" evidence="3">
    <location>
        <begin position="17"/>
        <end position="32"/>
    </location>
</feature>
<evidence type="ECO:0000313" key="5">
    <source>
        <dbReference type="EMBL" id="MFC4753969.1"/>
    </source>
</evidence>
<dbReference type="Gene3D" id="1.10.357.10">
    <property type="entry name" value="Tetracycline Repressor, domain 2"/>
    <property type="match status" value="1"/>
</dbReference>
<dbReference type="InterPro" id="IPR050109">
    <property type="entry name" value="HTH-type_TetR-like_transc_reg"/>
</dbReference>
<feature type="region of interest" description="Disordered" evidence="3">
    <location>
        <begin position="1"/>
        <end position="32"/>
    </location>
</feature>
<comment type="caution">
    <text evidence="5">The sequence shown here is derived from an EMBL/GenBank/DDBJ whole genome shotgun (WGS) entry which is preliminary data.</text>
</comment>
<dbReference type="Gene3D" id="1.10.10.60">
    <property type="entry name" value="Homeodomain-like"/>
    <property type="match status" value="1"/>
</dbReference>
<evidence type="ECO:0000313" key="6">
    <source>
        <dbReference type="Proteomes" id="UP001595836"/>
    </source>
</evidence>
<dbReference type="InterPro" id="IPR036271">
    <property type="entry name" value="Tet_transcr_reg_TetR-rel_C_sf"/>
</dbReference>
<name>A0ABV9PN95_9ACTN</name>
<dbReference type="InterPro" id="IPR001647">
    <property type="entry name" value="HTH_TetR"/>
</dbReference>
<dbReference type="Pfam" id="PF00440">
    <property type="entry name" value="TetR_N"/>
    <property type="match status" value="1"/>
</dbReference>
<dbReference type="PANTHER" id="PTHR30055">
    <property type="entry name" value="HTH-TYPE TRANSCRIPTIONAL REGULATOR RUTR"/>
    <property type="match status" value="1"/>
</dbReference>
<keyword evidence="6" id="KW-1185">Reference proteome</keyword>
<sequence>MEPRTSPAAAAASVEPPVRDDGATRRRRMSRGEVQRQAILDALEGLLGQMPVMEISVKDITDAAGIKRPNFYFYFESKDEVLSELVSSVWNEWDAAIGSYHRRAGETYSDYFDRLFVVSHSVWVRRARVILSGLQATGYDLTLRARWDALDAELNRQLAEQMDRDAAAGLIAPLSSDHLRLITSVTDMITAVFYKDRQRAPSPGESERTLDSLRVIWVAAWGPVDGA</sequence>
<evidence type="ECO:0000256" key="1">
    <source>
        <dbReference type="ARBA" id="ARBA00023125"/>
    </source>
</evidence>
<dbReference type="RefSeq" id="WP_344988651.1">
    <property type="nucleotide sequence ID" value="NZ_BAABCD010000005.1"/>
</dbReference>
<dbReference type="SUPFAM" id="SSF48498">
    <property type="entry name" value="Tetracyclin repressor-like, C-terminal domain"/>
    <property type="match status" value="1"/>
</dbReference>
<keyword evidence="1 2" id="KW-0238">DNA-binding</keyword>
<dbReference type="SUPFAM" id="SSF46689">
    <property type="entry name" value="Homeodomain-like"/>
    <property type="match status" value="1"/>
</dbReference>
<evidence type="ECO:0000256" key="2">
    <source>
        <dbReference type="PROSITE-ProRule" id="PRU00335"/>
    </source>
</evidence>
<evidence type="ECO:0000256" key="3">
    <source>
        <dbReference type="SAM" id="MobiDB-lite"/>
    </source>
</evidence>
<reference evidence="6" key="1">
    <citation type="journal article" date="2019" name="Int. J. Syst. Evol. Microbiol.">
        <title>The Global Catalogue of Microorganisms (GCM) 10K type strain sequencing project: providing services to taxonomists for standard genome sequencing and annotation.</title>
        <authorList>
            <consortium name="The Broad Institute Genomics Platform"/>
            <consortium name="The Broad Institute Genome Sequencing Center for Infectious Disease"/>
            <person name="Wu L."/>
            <person name="Ma J."/>
        </authorList>
    </citation>
    <scope>NUCLEOTIDE SEQUENCE [LARGE SCALE GENOMIC DNA]</scope>
    <source>
        <strain evidence="6">JCM 11882</strain>
    </source>
</reference>
<feature type="DNA-binding region" description="H-T-H motif" evidence="2">
    <location>
        <begin position="56"/>
        <end position="75"/>
    </location>
</feature>
<dbReference type="PANTHER" id="PTHR30055:SF184">
    <property type="entry name" value="HTH-TYPE TRANSCRIPTIONAL REGULATOR ETHR"/>
    <property type="match status" value="1"/>
</dbReference>
<proteinExistence type="predicted"/>
<evidence type="ECO:0000259" key="4">
    <source>
        <dbReference type="PROSITE" id="PS50977"/>
    </source>
</evidence>
<feature type="domain" description="HTH tetR-type" evidence="4">
    <location>
        <begin position="33"/>
        <end position="93"/>
    </location>
</feature>
<dbReference type="Proteomes" id="UP001595836">
    <property type="component" value="Unassembled WGS sequence"/>
</dbReference>
<dbReference type="InterPro" id="IPR009057">
    <property type="entry name" value="Homeodomain-like_sf"/>
</dbReference>
<gene>
    <name evidence="5" type="ORF">ACFO7U_04130</name>
</gene>
<dbReference type="EMBL" id="JBHSHP010000008">
    <property type="protein sequence ID" value="MFC4753969.1"/>
    <property type="molecule type" value="Genomic_DNA"/>
</dbReference>
<protein>
    <submittedName>
        <fullName evidence="5">TetR/AcrR family transcriptional regulator</fullName>
    </submittedName>
</protein>